<protein>
    <submittedName>
        <fullName evidence="1">Uncharacterized protein</fullName>
    </submittedName>
</protein>
<organism evidence="1 2">
    <name type="scientific">Symbiodinium microadriaticum</name>
    <name type="common">Dinoflagellate</name>
    <name type="synonym">Zooxanthella microadriatica</name>
    <dbReference type="NCBI Taxonomy" id="2951"/>
    <lineage>
        <taxon>Eukaryota</taxon>
        <taxon>Sar</taxon>
        <taxon>Alveolata</taxon>
        <taxon>Dinophyceae</taxon>
        <taxon>Suessiales</taxon>
        <taxon>Symbiodiniaceae</taxon>
        <taxon>Symbiodinium</taxon>
    </lineage>
</organism>
<accession>A0A1Q9DDT8</accession>
<evidence type="ECO:0000313" key="2">
    <source>
        <dbReference type="Proteomes" id="UP000186817"/>
    </source>
</evidence>
<dbReference type="EMBL" id="LSRX01000586">
    <property type="protein sequence ID" value="OLP93329.1"/>
    <property type="molecule type" value="Genomic_DNA"/>
</dbReference>
<gene>
    <name evidence="1" type="ORF">AK812_SmicGene24770</name>
</gene>
<dbReference type="OrthoDB" id="413451at2759"/>
<proteinExistence type="predicted"/>
<dbReference type="AlphaFoldDB" id="A0A1Q9DDT8"/>
<comment type="caution">
    <text evidence="1">The sequence shown here is derived from an EMBL/GenBank/DDBJ whole genome shotgun (WGS) entry which is preliminary data.</text>
</comment>
<dbReference type="Proteomes" id="UP000186817">
    <property type="component" value="Unassembled WGS sequence"/>
</dbReference>
<keyword evidence="2" id="KW-1185">Reference proteome</keyword>
<evidence type="ECO:0000313" key="1">
    <source>
        <dbReference type="EMBL" id="OLP93329.1"/>
    </source>
</evidence>
<name>A0A1Q9DDT8_SYMMI</name>
<sequence length="456" mass="50501">MALQSLTVSVGQSVPHTGGCEPDVVDCSDVLCPSDRQKAFVLIAGGGMASHWASIWIFEAKADIFSVELTAVEDTTGYRWRRARGKMRHLLSSSATCIGATSNNTQAFFELTATSTSWPFPAGFAKEASANRVQDEDSEHDCFLPCTDSRALLQAQAAAALDYICSRASADSCIAEQRDRVQECIVNFIAQGGESNYIMTGDLVSESRSGVMEVESTTPFQLYHRSQQVSLHGSFYDLLFHNCQLYILQLMHDKYKVEFSQLPRAVGSVVAGPLMLTLEVIFMAVFSGLEQVHASLAVSVGVLWILAEMRATYMYEHSDGFWSGVLATILILIYAMFDEGHHLVVTIPVLSLLWDVCMVKEAMLVNKVYESHWLMLLNAICVLLALGVVCLLQVRRGWPVVDLVISGALPQLVLLARGNRRMLTFIFDEFFHADILLESLIVLFRLKEPAAHELED</sequence>
<reference evidence="1 2" key="1">
    <citation type="submission" date="2016-02" db="EMBL/GenBank/DDBJ databases">
        <title>Genome analysis of coral dinoflagellate symbionts highlights evolutionary adaptations to a symbiotic lifestyle.</title>
        <authorList>
            <person name="Aranda M."/>
            <person name="Li Y."/>
            <person name="Liew Y.J."/>
            <person name="Baumgarten S."/>
            <person name="Simakov O."/>
            <person name="Wilson M."/>
            <person name="Piel J."/>
            <person name="Ashoor H."/>
            <person name="Bougouffa S."/>
            <person name="Bajic V.B."/>
            <person name="Ryu T."/>
            <person name="Ravasi T."/>
            <person name="Bayer T."/>
            <person name="Micklem G."/>
            <person name="Kim H."/>
            <person name="Bhak J."/>
            <person name="Lajeunesse T.C."/>
            <person name="Voolstra C.R."/>
        </authorList>
    </citation>
    <scope>NUCLEOTIDE SEQUENCE [LARGE SCALE GENOMIC DNA]</scope>
    <source>
        <strain evidence="1 2">CCMP2467</strain>
    </source>
</reference>